<feature type="transmembrane region" description="Helical" evidence="1">
    <location>
        <begin position="33"/>
        <end position="54"/>
    </location>
</feature>
<keyword evidence="1" id="KW-0812">Transmembrane</keyword>
<evidence type="ECO:0000313" key="2">
    <source>
        <dbReference type="EMBL" id="DAD70093.1"/>
    </source>
</evidence>
<sequence>MMSKRDKCSLKLLGLVILFALIADQSLRYTDIIFSFISGIAIVSAVISLILLCWQMYHSRR</sequence>
<name>A0A8S5LIZ2_9CAUD</name>
<keyword evidence="1" id="KW-0472">Membrane</keyword>
<keyword evidence="1" id="KW-1133">Transmembrane helix</keyword>
<accession>A0A8S5LIZ2</accession>
<organism evidence="2">
    <name type="scientific">Myoviridae sp. ct6uZ8</name>
    <dbReference type="NCBI Taxonomy" id="2827603"/>
    <lineage>
        <taxon>Viruses</taxon>
        <taxon>Duplodnaviria</taxon>
        <taxon>Heunggongvirae</taxon>
        <taxon>Uroviricota</taxon>
        <taxon>Caudoviricetes</taxon>
    </lineage>
</organism>
<evidence type="ECO:0000256" key="1">
    <source>
        <dbReference type="SAM" id="Phobius"/>
    </source>
</evidence>
<reference evidence="2" key="1">
    <citation type="journal article" date="2021" name="Proc. Natl. Acad. Sci. U.S.A.">
        <title>A Catalog of Tens of Thousands of Viruses from Human Metagenomes Reveals Hidden Associations with Chronic Diseases.</title>
        <authorList>
            <person name="Tisza M.J."/>
            <person name="Buck C.B."/>
        </authorList>
    </citation>
    <scope>NUCLEOTIDE SEQUENCE</scope>
    <source>
        <strain evidence="2">Ct6uZ8</strain>
    </source>
</reference>
<dbReference type="EMBL" id="BK015860">
    <property type="protein sequence ID" value="DAD70093.1"/>
    <property type="molecule type" value="Genomic_DNA"/>
</dbReference>
<protein>
    <submittedName>
        <fullName evidence="2">Multi-glycosylated core protein</fullName>
    </submittedName>
</protein>
<proteinExistence type="predicted"/>